<proteinExistence type="predicted"/>
<dbReference type="RefSeq" id="XP_027725505.1">
    <property type="nucleotide sequence ID" value="XM_027869704.1"/>
</dbReference>
<evidence type="ECO:0000256" key="1">
    <source>
        <dbReference type="SAM" id="Phobius"/>
    </source>
</evidence>
<dbReference type="OMA" id="SVWCMIC"/>
<feature type="chain" id="PRO_5021455864" evidence="2">
    <location>
        <begin position="23"/>
        <end position="249"/>
    </location>
</feature>
<evidence type="ECO:0000313" key="4">
    <source>
        <dbReference type="Proteomes" id="UP000314987"/>
    </source>
</evidence>
<reference evidence="3" key="3">
    <citation type="submission" date="2025-09" db="UniProtKB">
        <authorList>
            <consortium name="Ensembl"/>
        </authorList>
    </citation>
    <scope>IDENTIFICATION</scope>
</reference>
<evidence type="ECO:0000313" key="3">
    <source>
        <dbReference type="Ensembl" id="ENSVURP00010020928.1"/>
    </source>
</evidence>
<sequence length="249" mass="27181">MKHWGPLQLLLSFLLWGWGALSQDMGCVQVHPCTCLLRGSHQVINLAAVGPLTIPLAPDKEPGGYVQFSPCQPFSEPANLISTDCVQVAACVTLRQAGSGDLHHTAYGRHQRSEFWYNSSTRVLTVTYPAWPSSSLNTLVHFNCSPVRTVAHMSLLSTHLEVFIQTPCACPDHCRLWSPEPSSLIAISFFVTLGIYLLWGVCGLPAINTDRGSWLIPQDQFGCSPCSSCLGKSEEDKENIPLMGLCPGT</sequence>
<dbReference type="GeneTree" id="ENSGT00990000204366"/>
<keyword evidence="1" id="KW-0812">Transmembrane</keyword>
<evidence type="ECO:0000256" key="2">
    <source>
        <dbReference type="SAM" id="SignalP"/>
    </source>
</evidence>
<feature type="transmembrane region" description="Helical" evidence="1">
    <location>
        <begin position="184"/>
        <end position="207"/>
    </location>
</feature>
<dbReference type="Proteomes" id="UP000314987">
    <property type="component" value="Unassembled WGS sequence"/>
</dbReference>
<keyword evidence="4" id="KW-1185">Reference proteome</keyword>
<dbReference type="AlphaFoldDB" id="A0A4X2LAD7"/>
<dbReference type="OrthoDB" id="29460at2759"/>
<name>A0A4X2LAD7_VOMUR</name>
<reference evidence="4" key="1">
    <citation type="submission" date="2018-12" db="EMBL/GenBank/DDBJ databases">
        <authorList>
            <person name="Yazar S."/>
        </authorList>
    </citation>
    <scope>NUCLEOTIDE SEQUENCE [LARGE SCALE GENOMIC DNA]</scope>
</reference>
<dbReference type="GeneID" id="114048655"/>
<feature type="signal peptide" evidence="2">
    <location>
        <begin position="1"/>
        <end position="22"/>
    </location>
</feature>
<dbReference type="Ensembl" id="ENSVURT00010023822.1">
    <property type="protein sequence ID" value="ENSVURP00010020928.1"/>
    <property type="gene ID" value="ENSVURG00010016009.1"/>
</dbReference>
<accession>A0A4X2LAD7</accession>
<keyword evidence="2" id="KW-0732">Signal</keyword>
<keyword evidence="1" id="KW-1133">Transmembrane helix</keyword>
<reference evidence="3" key="2">
    <citation type="submission" date="2025-08" db="UniProtKB">
        <authorList>
            <consortium name="Ensembl"/>
        </authorList>
    </citation>
    <scope>IDENTIFICATION</scope>
</reference>
<keyword evidence="1" id="KW-0472">Membrane</keyword>
<organism evidence="3 4">
    <name type="scientific">Vombatus ursinus</name>
    <name type="common">Common wombat</name>
    <dbReference type="NCBI Taxonomy" id="29139"/>
    <lineage>
        <taxon>Eukaryota</taxon>
        <taxon>Metazoa</taxon>
        <taxon>Chordata</taxon>
        <taxon>Craniata</taxon>
        <taxon>Vertebrata</taxon>
        <taxon>Euteleostomi</taxon>
        <taxon>Mammalia</taxon>
        <taxon>Metatheria</taxon>
        <taxon>Diprotodontia</taxon>
        <taxon>Vombatidae</taxon>
        <taxon>Vombatus</taxon>
    </lineage>
</organism>
<gene>
    <name evidence="3" type="primary">LOC114048655</name>
</gene>
<protein>
    <submittedName>
        <fullName evidence="3">Uncharacterized protein</fullName>
    </submittedName>
</protein>